<dbReference type="InterPro" id="IPR046335">
    <property type="entry name" value="LacI/GalR-like_sensor"/>
</dbReference>
<comment type="caution">
    <text evidence="5">The sequence shown here is derived from an EMBL/GenBank/DDBJ whole genome shotgun (WGS) entry which is preliminary data.</text>
</comment>
<accession>A0A1V4SQU4</accession>
<dbReference type="EMBL" id="MZGX01000003">
    <property type="protein sequence ID" value="OPX45607.1"/>
    <property type="molecule type" value="Genomic_DNA"/>
</dbReference>
<dbReference type="OrthoDB" id="9813468at2"/>
<dbReference type="Gene3D" id="3.40.50.2300">
    <property type="match status" value="2"/>
</dbReference>
<dbReference type="GO" id="GO:0003700">
    <property type="term" value="F:DNA-binding transcription factor activity"/>
    <property type="evidence" value="ECO:0007669"/>
    <property type="project" value="InterPro"/>
</dbReference>
<keyword evidence="1" id="KW-0805">Transcription regulation</keyword>
<dbReference type="PROSITE" id="PS50949">
    <property type="entry name" value="HTH_GNTR"/>
    <property type="match status" value="1"/>
</dbReference>
<evidence type="ECO:0000259" key="4">
    <source>
        <dbReference type="PROSITE" id="PS50949"/>
    </source>
</evidence>
<protein>
    <submittedName>
        <fullName evidence="5">Arabinose metabolism transcriptional repressor</fullName>
    </submittedName>
</protein>
<dbReference type="PANTHER" id="PTHR30146">
    <property type="entry name" value="LACI-RELATED TRANSCRIPTIONAL REPRESSOR"/>
    <property type="match status" value="1"/>
</dbReference>
<dbReference type="SUPFAM" id="SSF46785">
    <property type="entry name" value="Winged helix' DNA-binding domain"/>
    <property type="match status" value="1"/>
</dbReference>
<proteinExistence type="predicted"/>
<keyword evidence="2" id="KW-0238">DNA-binding</keyword>
<dbReference type="PANTHER" id="PTHR30146:SF150">
    <property type="entry name" value="ARABINOSE METABOLISM TRANSCRIPTIONAL REPRESSOR"/>
    <property type="match status" value="1"/>
</dbReference>
<organism evidence="5 6">
    <name type="scientific">Ruminiclostridium hungatei</name>
    <name type="common">Clostridium hungatei</name>
    <dbReference type="NCBI Taxonomy" id="48256"/>
    <lineage>
        <taxon>Bacteria</taxon>
        <taxon>Bacillati</taxon>
        <taxon>Bacillota</taxon>
        <taxon>Clostridia</taxon>
        <taxon>Eubacteriales</taxon>
        <taxon>Oscillospiraceae</taxon>
        <taxon>Ruminiclostridium</taxon>
    </lineage>
</organism>
<dbReference type="CDD" id="cd07377">
    <property type="entry name" value="WHTH_GntR"/>
    <property type="match status" value="1"/>
</dbReference>
<dbReference type="SMART" id="SM00345">
    <property type="entry name" value="HTH_GNTR"/>
    <property type="match status" value="1"/>
</dbReference>
<dbReference type="AlphaFoldDB" id="A0A1V4SQU4"/>
<name>A0A1V4SQU4_RUMHU</name>
<reference evidence="5 6" key="1">
    <citation type="submission" date="2017-03" db="EMBL/GenBank/DDBJ databases">
        <title>Genome sequence of Clostridium hungatei DSM 14427.</title>
        <authorList>
            <person name="Poehlein A."/>
            <person name="Daniel R."/>
        </authorList>
    </citation>
    <scope>NUCLEOTIDE SEQUENCE [LARGE SCALE GENOMIC DNA]</scope>
    <source>
        <strain evidence="5 6">DSM 14427</strain>
    </source>
</reference>
<dbReference type="STRING" id="48256.CLHUN_05440"/>
<dbReference type="GO" id="GO:0000976">
    <property type="term" value="F:transcription cis-regulatory region binding"/>
    <property type="evidence" value="ECO:0007669"/>
    <property type="project" value="TreeGrafter"/>
</dbReference>
<dbReference type="InterPro" id="IPR033532">
    <property type="entry name" value="AraR_ligand_bind_dom"/>
</dbReference>
<dbReference type="Pfam" id="PF13377">
    <property type="entry name" value="Peripla_BP_3"/>
    <property type="match status" value="1"/>
</dbReference>
<dbReference type="CDD" id="cd01541">
    <property type="entry name" value="PBP1_AraR"/>
    <property type="match status" value="1"/>
</dbReference>
<evidence type="ECO:0000256" key="3">
    <source>
        <dbReference type="ARBA" id="ARBA00023163"/>
    </source>
</evidence>
<gene>
    <name evidence="5" type="primary">araR_2</name>
    <name evidence="5" type="ORF">CLHUN_05440</name>
</gene>
<evidence type="ECO:0000313" key="5">
    <source>
        <dbReference type="EMBL" id="OPX45607.1"/>
    </source>
</evidence>
<dbReference type="Pfam" id="PF00392">
    <property type="entry name" value="GntR"/>
    <property type="match status" value="1"/>
</dbReference>
<keyword evidence="3" id="KW-0804">Transcription</keyword>
<dbReference type="InterPro" id="IPR028082">
    <property type="entry name" value="Peripla_BP_I"/>
</dbReference>
<sequence>MINAPKYTDIVEWTIAQIESKTFNPNDRFLSETELGEKFGFSRQTVRRALEVLEQRGHITRIQGRGTYIADVRPQKSSVFKHPSRTVGIISTYLDNYIFPSIVRGIEGVLSEAGFAVQLASTNNSVEIEARSLQLMLDRQVDGLIIVPTRSALPCLNLDLYKELIRHGIPVVFIDSFYPELSIPHVALDDVMSGYMATQHLLEMGHRDILGIFSHINRQGHLRYQGYARALSENGIPLRDELVFWYSKESLLQQLQGGQLLECLSKSTSALCFNDHMALLLMDYLRQNGKSVPGDFSVVGIDNSELANISSLTSIVHPSEELGETAARQLLSMIGGAAVENILFPPQLKKRGSVLQHAASALKQL</sequence>
<dbReference type="RefSeq" id="WP_080063021.1">
    <property type="nucleotide sequence ID" value="NZ_MZGX01000003.1"/>
</dbReference>
<dbReference type="PRINTS" id="PR00035">
    <property type="entry name" value="HTHGNTR"/>
</dbReference>
<dbReference type="InterPro" id="IPR036388">
    <property type="entry name" value="WH-like_DNA-bd_sf"/>
</dbReference>
<evidence type="ECO:0000256" key="2">
    <source>
        <dbReference type="ARBA" id="ARBA00023125"/>
    </source>
</evidence>
<dbReference type="Proteomes" id="UP000191554">
    <property type="component" value="Unassembled WGS sequence"/>
</dbReference>
<feature type="domain" description="HTH gntR-type" evidence="4">
    <location>
        <begin position="4"/>
        <end position="72"/>
    </location>
</feature>
<dbReference type="InterPro" id="IPR000524">
    <property type="entry name" value="Tscrpt_reg_HTH_GntR"/>
</dbReference>
<keyword evidence="6" id="KW-1185">Reference proteome</keyword>
<evidence type="ECO:0000313" key="6">
    <source>
        <dbReference type="Proteomes" id="UP000191554"/>
    </source>
</evidence>
<evidence type="ECO:0000256" key="1">
    <source>
        <dbReference type="ARBA" id="ARBA00023015"/>
    </source>
</evidence>
<dbReference type="Gene3D" id="1.10.10.10">
    <property type="entry name" value="Winged helix-like DNA-binding domain superfamily/Winged helix DNA-binding domain"/>
    <property type="match status" value="1"/>
</dbReference>
<dbReference type="InterPro" id="IPR036390">
    <property type="entry name" value="WH_DNA-bd_sf"/>
</dbReference>
<dbReference type="SUPFAM" id="SSF53822">
    <property type="entry name" value="Periplasmic binding protein-like I"/>
    <property type="match status" value="1"/>
</dbReference>